<dbReference type="Pfam" id="PF12728">
    <property type="entry name" value="HTH_17"/>
    <property type="match status" value="1"/>
</dbReference>
<name>A0A2U3PHW5_9MYCO</name>
<dbReference type="InterPro" id="IPR041657">
    <property type="entry name" value="HTH_17"/>
</dbReference>
<evidence type="ECO:0000259" key="1">
    <source>
        <dbReference type="Pfam" id="PF12728"/>
    </source>
</evidence>
<evidence type="ECO:0000313" key="2">
    <source>
        <dbReference type="EMBL" id="SPM43340.1"/>
    </source>
</evidence>
<dbReference type="InterPro" id="IPR010093">
    <property type="entry name" value="SinI_DNA-bd"/>
</dbReference>
<keyword evidence="3" id="KW-1185">Reference proteome</keyword>
<dbReference type="EMBL" id="FUEZ01000004">
    <property type="protein sequence ID" value="SPM43340.1"/>
    <property type="molecule type" value="Genomic_DNA"/>
</dbReference>
<accession>A0A2U3PHW5</accession>
<gene>
    <name evidence="2" type="ORF">MNAB215_5562</name>
</gene>
<sequence>VKFPLLLIAALAASIDAGANRATRRPQKKVATDDHFVSISDAAAYLAVDPMTVRNMLKDGRLRAWTLGPRVVRIKLSDLDAALQPYGGGNVT</sequence>
<dbReference type="NCBIfam" id="TIGR01764">
    <property type="entry name" value="excise"/>
    <property type="match status" value="1"/>
</dbReference>
<reference evidence="2 3" key="1">
    <citation type="submission" date="2017-01" db="EMBL/GenBank/DDBJ databases">
        <authorList>
            <consortium name="Urmite Genomes"/>
        </authorList>
    </citation>
    <scope>NUCLEOTIDE SEQUENCE [LARGE SCALE GENOMIC DNA]</scope>
    <source>
        <strain evidence="2 3">AB215</strain>
    </source>
</reference>
<feature type="domain" description="Helix-turn-helix" evidence="1">
    <location>
        <begin position="37"/>
        <end position="84"/>
    </location>
</feature>
<protein>
    <submittedName>
        <fullName evidence="2">Mycobacterium numidiamassiliense ORFan</fullName>
    </submittedName>
</protein>
<dbReference type="GO" id="GO:0003677">
    <property type="term" value="F:DNA binding"/>
    <property type="evidence" value="ECO:0007669"/>
    <property type="project" value="InterPro"/>
</dbReference>
<dbReference type="AlphaFoldDB" id="A0A2U3PHW5"/>
<proteinExistence type="predicted"/>
<organism evidence="2 3">
    <name type="scientific">Mycobacterium numidiamassiliense</name>
    <dbReference type="NCBI Taxonomy" id="1841861"/>
    <lineage>
        <taxon>Bacteria</taxon>
        <taxon>Bacillati</taxon>
        <taxon>Actinomycetota</taxon>
        <taxon>Actinomycetes</taxon>
        <taxon>Mycobacteriales</taxon>
        <taxon>Mycobacteriaceae</taxon>
        <taxon>Mycobacterium</taxon>
    </lineage>
</organism>
<feature type="non-terminal residue" evidence="2">
    <location>
        <position position="1"/>
    </location>
</feature>
<dbReference type="Proteomes" id="UP000240424">
    <property type="component" value="Unassembled WGS sequence"/>
</dbReference>
<evidence type="ECO:0000313" key="3">
    <source>
        <dbReference type="Proteomes" id="UP000240424"/>
    </source>
</evidence>
<dbReference type="STRING" id="1841861.GCA_900157365_03881"/>